<reference evidence="5" key="1">
    <citation type="journal article" date="2020" name="New Phytol.">
        <title>Comparative genomics reveals dynamic genome evolution in host specialist ectomycorrhizal fungi.</title>
        <authorList>
            <person name="Lofgren L.A."/>
            <person name="Nguyen N.H."/>
            <person name="Vilgalys R."/>
            <person name="Ruytinx J."/>
            <person name="Liao H.L."/>
            <person name="Branco S."/>
            <person name="Kuo A."/>
            <person name="LaButti K."/>
            <person name="Lipzen A."/>
            <person name="Andreopoulos W."/>
            <person name="Pangilinan J."/>
            <person name="Riley R."/>
            <person name="Hundley H."/>
            <person name="Na H."/>
            <person name="Barry K."/>
            <person name="Grigoriev I.V."/>
            <person name="Stajich J.E."/>
            <person name="Kennedy P.G."/>
        </authorList>
    </citation>
    <scope>NUCLEOTIDE SEQUENCE</scope>
    <source>
        <strain evidence="5">FC203</strain>
    </source>
</reference>
<dbReference type="AlphaFoldDB" id="A0AAD4E2M2"/>
<evidence type="ECO:0000256" key="2">
    <source>
        <dbReference type="ARBA" id="ARBA00022737"/>
    </source>
</evidence>
<keyword evidence="6" id="KW-1185">Reference proteome</keyword>
<accession>A0AAD4E2M2</accession>
<evidence type="ECO:0000256" key="1">
    <source>
        <dbReference type="ARBA" id="ARBA00022574"/>
    </source>
</evidence>
<protein>
    <submittedName>
        <fullName evidence="5">Uncharacterized protein</fullName>
    </submittedName>
</protein>
<dbReference type="InterPro" id="IPR019775">
    <property type="entry name" value="WD40_repeat_CS"/>
</dbReference>
<organism evidence="5 6">
    <name type="scientific">Suillus fuscotomentosus</name>
    <dbReference type="NCBI Taxonomy" id="1912939"/>
    <lineage>
        <taxon>Eukaryota</taxon>
        <taxon>Fungi</taxon>
        <taxon>Dikarya</taxon>
        <taxon>Basidiomycota</taxon>
        <taxon>Agaricomycotina</taxon>
        <taxon>Agaricomycetes</taxon>
        <taxon>Agaricomycetidae</taxon>
        <taxon>Boletales</taxon>
        <taxon>Suillineae</taxon>
        <taxon>Suillaceae</taxon>
        <taxon>Suillus</taxon>
    </lineage>
</organism>
<dbReference type="InterPro" id="IPR015943">
    <property type="entry name" value="WD40/YVTN_repeat-like_dom_sf"/>
</dbReference>
<keyword evidence="1 3" id="KW-0853">WD repeat</keyword>
<proteinExistence type="predicted"/>
<evidence type="ECO:0000256" key="4">
    <source>
        <dbReference type="SAM" id="MobiDB-lite"/>
    </source>
</evidence>
<dbReference type="PROSITE" id="PS50082">
    <property type="entry name" value="WD_REPEATS_2"/>
    <property type="match status" value="1"/>
</dbReference>
<comment type="caution">
    <text evidence="5">The sequence shown here is derived from an EMBL/GenBank/DDBJ whole genome shotgun (WGS) entry which is preliminary data.</text>
</comment>
<dbReference type="GeneID" id="64666307"/>
<feature type="repeat" description="WD" evidence="3">
    <location>
        <begin position="17"/>
        <end position="51"/>
    </location>
</feature>
<evidence type="ECO:0000313" key="5">
    <source>
        <dbReference type="EMBL" id="KAG1898111.1"/>
    </source>
</evidence>
<dbReference type="PROSITE" id="PS50294">
    <property type="entry name" value="WD_REPEATS_REGION"/>
    <property type="match status" value="1"/>
</dbReference>
<sequence>MHLWNLDTNLQLEVGPLLQHEGEVNWAALSADGKLLVTGCSNENVYVWDIQAIFKEAGLEDLLRPSSDVTAQESLTDADATQAVDDELSPGFFNDATDGANSSGAYANYHRSSSRRPRPPASSFGGARALFGRLPAALTPRLMDQLNSSNAQGGPHWFLGLVSSMLLQ</sequence>
<evidence type="ECO:0000313" key="6">
    <source>
        <dbReference type="Proteomes" id="UP001195769"/>
    </source>
</evidence>
<dbReference type="EMBL" id="JABBWK010000041">
    <property type="protein sequence ID" value="KAG1898111.1"/>
    <property type="molecule type" value="Genomic_DNA"/>
</dbReference>
<dbReference type="SMART" id="SM00320">
    <property type="entry name" value="WD40"/>
    <property type="match status" value="1"/>
</dbReference>
<dbReference type="InterPro" id="IPR001680">
    <property type="entry name" value="WD40_rpt"/>
</dbReference>
<dbReference type="InterPro" id="IPR036322">
    <property type="entry name" value="WD40_repeat_dom_sf"/>
</dbReference>
<dbReference type="Gene3D" id="2.130.10.10">
    <property type="entry name" value="YVTN repeat-like/Quinoprotein amine dehydrogenase"/>
    <property type="match status" value="1"/>
</dbReference>
<feature type="region of interest" description="Disordered" evidence="4">
    <location>
        <begin position="104"/>
        <end position="123"/>
    </location>
</feature>
<dbReference type="SUPFAM" id="SSF50978">
    <property type="entry name" value="WD40 repeat-like"/>
    <property type="match status" value="1"/>
</dbReference>
<keyword evidence="2" id="KW-0677">Repeat</keyword>
<name>A0AAD4E2M2_9AGAM</name>
<gene>
    <name evidence="5" type="ORF">F5891DRAFT_487462</name>
</gene>
<dbReference type="Proteomes" id="UP001195769">
    <property type="component" value="Unassembled WGS sequence"/>
</dbReference>
<evidence type="ECO:0000256" key="3">
    <source>
        <dbReference type="PROSITE-ProRule" id="PRU00221"/>
    </source>
</evidence>
<dbReference type="RefSeq" id="XP_041223687.1">
    <property type="nucleotide sequence ID" value="XM_041372009.1"/>
</dbReference>
<dbReference type="PROSITE" id="PS00678">
    <property type="entry name" value="WD_REPEATS_1"/>
    <property type="match status" value="1"/>
</dbReference>